<gene>
    <name evidence="9" type="ORF">PG991_000689</name>
</gene>
<evidence type="ECO:0000313" key="9">
    <source>
        <dbReference type="EMBL" id="KAK8037343.1"/>
    </source>
</evidence>
<protein>
    <recommendedName>
        <fullName evidence="8">Rhodopsin domain-containing protein</fullName>
    </recommendedName>
</protein>
<dbReference type="PANTHER" id="PTHR33048:SF47">
    <property type="entry name" value="INTEGRAL MEMBRANE PROTEIN-RELATED"/>
    <property type="match status" value="1"/>
</dbReference>
<evidence type="ECO:0000256" key="4">
    <source>
        <dbReference type="ARBA" id="ARBA00023136"/>
    </source>
</evidence>
<dbReference type="InterPro" id="IPR049326">
    <property type="entry name" value="Rhodopsin_dom_fungi"/>
</dbReference>
<feature type="transmembrane region" description="Helical" evidence="7">
    <location>
        <begin position="12"/>
        <end position="35"/>
    </location>
</feature>
<evidence type="ECO:0000256" key="3">
    <source>
        <dbReference type="ARBA" id="ARBA00022989"/>
    </source>
</evidence>
<keyword evidence="4 7" id="KW-0472">Membrane</keyword>
<feature type="domain" description="Rhodopsin" evidence="8">
    <location>
        <begin position="31"/>
        <end position="267"/>
    </location>
</feature>
<accession>A0ABR1SSP3</accession>
<feature type="transmembrane region" description="Helical" evidence="7">
    <location>
        <begin position="236"/>
        <end position="261"/>
    </location>
</feature>
<feature type="region of interest" description="Disordered" evidence="6">
    <location>
        <begin position="292"/>
        <end position="313"/>
    </location>
</feature>
<evidence type="ECO:0000256" key="5">
    <source>
        <dbReference type="ARBA" id="ARBA00038359"/>
    </source>
</evidence>
<dbReference type="PANTHER" id="PTHR33048">
    <property type="entry name" value="PTH11-LIKE INTEGRAL MEMBRANE PROTEIN (AFU_ORTHOLOGUE AFUA_5G11245)"/>
    <property type="match status" value="1"/>
</dbReference>
<evidence type="ECO:0000256" key="7">
    <source>
        <dbReference type="SAM" id="Phobius"/>
    </source>
</evidence>
<evidence type="ECO:0000256" key="1">
    <source>
        <dbReference type="ARBA" id="ARBA00004141"/>
    </source>
</evidence>
<name>A0ABR1SSP3_9PEZI</name>
<evidence type="ECO:0000259" key="8">
    <source>
        <dbReference type="Pfam" id="PF20684"/>
    </source>
</evidence>
<dbReference type="InterPro" id="IPR052337">
    <property type="entry name" value="SAT4-like"/>
</dbReference>
<dbReference type="Proteomes" id="UP001396898">
    <property type="component" value="Unassembled WGS sequence"/>
</dbReference>
<dbReference type="EMBL" id="JAQQWI010000002">
    <property type="protein sequence ID" value="KAK8037343.1"/>
    <property type="molecule type" value="Genomic_DNA"/>
</dbReference>
<evidence type="ECO:0000256" key="6">
    <source>
        <dbReference type="SAM" id="MobiDB-lite"/>
    </source>
</evidence>
<dbReference type="Pfam" id="PF20684">
    <property type="entry name" value="Fung_rhodopsin"/>
    <property type="match status" value="1"/>
</dbReference>
<evidence type="ECO:0000313" key="10">
    <source>
        <dbReference type="Proteomes" id="UP001396898"/>
    </source>
</evidence>
<feature type="transmembrane region" description="Helical" evidence="7">
    <location>
        <begin position="181"/>
        <end position="198"/>
    </location>
</feature>
<proteinExistence type="inferred from homology"/>
<evidence type="ECO:0000256" key="2">
    <source>
        <dbReference type="ARBA" id="ARBA00022692"/>
    </source>
</evidence>
<comment type="similarity">
    <text evidence="5">Belongs to the SAT4 family.</text>
</comment>
<comment type="caution">
    <text evidence="9">The sequence shown here is derived from an EMBL/GenBank/DDBJ whole genome shotgun (WGS) entry which is preliminary data.</text>
</comment>
<feature type="transmembrane region" description="Helical" evidence="7">
    <location>
        <begin position="91"/>
        <end position="114"/>
    </location>
</feature>
<sequence length="313" mass="34262">MTFDVFNDPLQGAGFVIILIFGPISILATILRFVCSRISLRKHGKDDWMALAAEVFYLGWITGCMLGVAKLNGTHDILTMPPEKTIEVLKIIWVSSLMFPPNQLFAKLSILFLYHRIFSINKKFAAWMKVLGALQILVSVISEFLNIFLCSPVEKAWNPMITGGSCIHLGAMLSGTETCNSLLDFALAIFAVFALRTVKIQHSTKWKLSIVFLLAGAAGVIGFVKIGIAYQDLTVYNQLAMGLLATVQGAFSVICCCAIMYKPILSKLEPIGHFTSKLIDYGSKIRLIGRNSSEKHRGSSDGGSGDIEFGGAR</sequence>
<feature type="transmembrane region" description="Helical" evidence="7">
    <location>
        <begin position="210"/>
        <end position="230"/>
    </location>
</feature>
<feature type="transmembrane region" description="Helical" evidence="7">
    <location>
        <begin position="126"/>
        <end position="149"/>
    </location>
</feature>
<comment type="subcellular location">
    <subcellularLocation>
        <location evidence="1">Membrane</location>
        <topology evidence="1">Multi-pass membrane protein</topology>
    </subcellularLocation>
</comment>
<keyword evidence="3 7" id="KW-1133">Transmembrane helix</keyword>
<reference evidence="9 10" key="1">
    <citation type="submission" date="2023-01" db="EMBL/GenBank/DDBJ databases">
        <title>Analysis of 21 Apiospora genomes using comparative genomics revels a genus with tremendous synthesis potential of carbohydrate active enzymes and secondary metabolites.</title>
        <authorList>
            <person name="Sorensen T."/>
        </authorList>
    </citation>
    <scope>NUCLEOTIDE SEQUENCE [LARGE SCALE GENOMIC DNA]</scope>
    <source>
        <strain evidence="9 10">CBS 20057</strain>
    </source>
</reference>
<organism evidence="9 10">
    <name type="scientific">Apiospora marii</name>
    <dbReference type="NCBI Taxonomy" id="335849"/>
    <lineage>
        <taxon>Eukaryota</taxon>
        <taxon>Fungi</taxon>
        <taxon>Dikarya</taxon>
        <taxon>Ascomycota</taxon>
        <taxon>Pezizomycotina</taxon>
        <taxon>Sordariomycetes</taxon>
        <taxon>Xylariomycetidae</taxon>
        <taxon>Amphisphaeriales</taxon>
        <taxon>Apiosporaceae</taxon>
        <taxon>Apiospora</taxon>
    </lineage>
</organism>
<keyword evidence="10" id="KW-1185">Reference proteome</keyword>
<feature type="transmembrane region" description="Helical" evidence="7">
    <location>
        <begin position="47"/>
        <end position="71"/>
    </location>
</feature>
<keyword evidence="2 7" id="KW-0812">Transmembrane</keyword>